<sequence length="1001" mass="112812">MRCSLTGSFRRFLCDVRWAAMRCRKLLLCLIDLWNDEHSDLSLDFEQAWRMQLRNNEEIKDPEGEALLSFFSFTPGLSLLYTLCTMLRSSLLKVTVLRLSADLLILFGLFTLRWAILFCEGQPVLDWAEYVYTLVILGSACCYAVSQHLLQRLSRKTAASAQAALSGALCRKALSLSNSPQHQTDCTEVVSQLSVDADRVTELVGTLPWLFSSPLRVALCVWILWIELGFAVMGGVILLLCLVLVQSSMEHRIRLLQCSQVVIREESKNLIKEMLNEIKALKLQAWENIFQHQVSEVWERELETLRVLGYLKAFSTLIHICMPFLVCLFSLGAFVLMDEGNVLTPSQVFMCLCIFRMLLHPILKVHTLSSHLKETEQSACRLEEFLMTGDPDTKNFHVDTLQELPSRLQHCDRCNNRTHCETEKESELFPIHKQGSGGALWQYLRAFGWHWVILTLLAQLGVCLVGVAHNGLLCVWTAEAKEVQGLEEWKELRNSRLSVYTLFGLLQALLVSWAAYCVNCGSFRASQSLQCNLISSVLHLPLSVHLTTDPTHLLHTFTQNMYVVEEQLPQHLHTLGSCLLQMIASLLLITFIIPVFSIALCPLTFLFLTVQSHYSSVQNQVRHMSSVVPSVHMKQFNGDPTLPHMREELCLNHVLQTLSQNLQIQQNSIDMERWALLRLDAVWAVGLFLISLVLLDSADSLDSGIIALALVYGFSMREVMHLYTVSSAEISSKALAVQRICVYTKMEKEPECRKDHRDPPDWPWKGEIEFIQYATEACPTSPAFRGVNFSISKGESVGVISREKAETDGVISCLFRAVEASCGAILIDGVNFASVSLHTLRSRLHLIPQVPVLFSSSVRANVDPYALCSDAQVWQVLELCQLKEKLLHPIQSSSTAHRFISSGEKRLLCLARALLGKAGVLLVEEAHPDSESECLLQQLVRTHLPECTVLWLSQNPNNVMHTDRVLVLDAGHPVEFDSPSVLLQQGKLFRQLLRESQRGGV</sequence>
<evidence type="ECO:0000256" key="4">
    <source>
        <dbReference type="ARBA" id="ARBA00022840"/>
    </source>
</evidence>
<dbReference type="PROSITE" id="PS50929">
    <property type="entry name" value="ABC_TM1F"/>
    <property type="match status" value="2"/>
</dbReference>
<reference evidence="10 11" key="1">
    <citation type="submission" date="2021-07" db="EMBL/GenBank/DDBJ databases">
        <authorList>
            <person name="Imarazene B."/>
            <person name="Zahm M."/>
            <person name="Klopp C."/>
            <person name="Cabau C."/>
            <person name="Beille S."/>
            <person name="Jouanno E."/>
            <person name="Castinel A."/>
            <person name="Lluch J."/>
            <person name="Gil L."/>
            <person name="Kuchtly C."/>
            <person name="Lopez Roques C."/>
            <person name="Donnadieu C."/>
            <person name="Parrinello H."/>
            <person name="Journot L."/>
            <person name="Du K."/>
            <person name="Schartl M."/>
            <person name="Retaux S."/>
            <person name="Guiguen Y."/>
        </authorList>
    </citation>
    <scope>NUCLEOTIDE SEQUENCE [LARGE SCALE GENOMIC DNA]</scope>
    <source>
        <strain evidence="10">Pach_M1</strain>
        <tissue evidence="10">Testis</tissue>
    </source>
</reference>
<evidence type="ECO:0000313" key="11">
    <source>
        <dbReference type="Proteomes" id="UP000752171"/>
    </source>
</evidence>
<dbReference type="Gene3D" id="3.40.50.300">
    <property type="entry name" value="P-loop containing nucleotide triphosphate hydrolases"/>
    <property type="match status" value="1"/>
</dbReference>
<feature type="domain" description="ABC transmembrane type-1" evidence="9">
    <location>
        <begin position="77"/>
        <end position="374"/>
    </location>
</feature>
<organism evidence="10 11">
    <name type="scientific">Astyanax mexicanus</name>
    <name type="common">Blind cave fish</name>
    <name type="synonym">Astyanax fasciatus mexicanus</name>
    <dbReference type="NCBI Taxonomy" id="7994"/>
    <lineage>
        <taxon>Eukaryota</taxon>
        <taxon>Metazoa</taxon>
        <taxon>Chordata</taxon>
        <taxon>Craniata</taxon>
        <taxon>Vertebrata</taxon>
        <taxon>Euteleostomi</taxon>
        <taxon>Actinopterygii</taxon>
        <taxon>Neopterygii</taxon>
        <taxon>Teleostei</taxon>
        <taxon>Ostariophysi</taxon>
        <taxon>Characiformes</taxon>
        <taxon>Characoidei</taxon>
        <taxon>Acestrorhamphidae</taxon>
        <taxon>Acestrorhamphinae</taxon>
        <taxon>Astyanax</taxon>
    </lineage>
</organism>
<name>A0A8T2MJJ7_ASTMX</name>
<evidence type="ECO:0000256" key="2">
    <source>
        <dbReference type="ARBA" id="ARBA00022692"/>
    </source>
</evidence>
<dbReference type="Pfam" id="PF00664">
    <property type="entry name" value="ABC_membrane"/>
    <property type="match status" value="2"/>
</dbReference>
<feature type="transmembrane region" description="Helical" evidence="7">
    <location>
        <begin position="313"/>
        <end position="336"/>
    </location>
</feature>
<dbReference type="PANTHER" id="PTHR24223:SF166">
    <property type="entry name" value="MULTIDRUG RESISTANCE-ASSOCIATED PROTEIN 1-LIKE"/>
    <property type="match status" value="1"/>
</dbReference>
<dbReference type="Gene3D" id="1.20.1560.10">
    <property type="entry name" value="ABC transporter type 1, transmembrane domain"/>
    <property type="match status" value="2"/>
</dbReference>
<dbReference type="PROSITE" id="PS50893">
    <property type="entry name" value="ABC_TRANSPORTER_2"/>
    <property type="match status" value="1"/>
</dbReference>
<dbReference type="GO" id="GO:0140359">
    <property type="term" value="F:ABC-type transporter activity"/>
    <property type="evidence" value="ECO:0007669"/>
    <property type="project" value="InterPro"/>
</dbReference>
<keyword evidence="3" id="KW-0547">Nucleotide-binding</keyword>
<dbReference type="SUPFAM" id="SSF90123">
    <property type="entry name" value="ABC transporter transmembrane region"/>
    <property type="match status" value="2"/>
</dbReference>
<dbReference type="GO" id="GO:0005524">
    <property type="term" value="F:ATP binding"/>
    <property type="evidence" value="ECO:0007669"/>
    <property type="project" value="UniProtKB-KW"/>
</dbReference>
<dbReference type="SUPFAM" id="SSF52540">
    <property type="entry name" value="P-loop containing nucleoside triphosphate hydrolases"/>
    <property type="match status" value="1"/>
</dbReference>
<dbReference type="GO" id="GO:0016020">
    <property type="term" value="C:membrane"/>
    <property type="evidence" value="ECO:0007669"/>
    <property type="project" value="InterPro"/>
</dbReference>
<feature type="domain" description="ABC transporter" evidence="8">
    <location>
        <begin position="768"/>
        <end position="995"/>
    </location>
</feature>
<dbReference type="GO" id="GO:0016887">
    <property type="term" value="F:ATP hydrolysis activity"/>
    <property type="evidence" value="ECO:0007669"/>
    <property type="project" value="InterPro"/>
</dbReference>
<feature type="transmembrane region" description="Helical" evidence="7">
    <location>
        <begin position="675"/>
        <end position="695"/>
    </location>
</feature>
<dbReference type="PROSITE" id="PS00211">
    <property type="entry name" value="ABC_TRANSPORTER_1"/>
    <property type="match status" value="1"/>
</dbReference>
<keyword evidence="4" id="KW-0067">ATP-binding</keyword>
<evidence type="ECO:0000256" key="6">
    <source>
        <dbReference type="ARBA" id="ARBA00023136"/>
    </source>
</evidence>
<dbReference type="InterPro" id="IPR027417">
    <property type="entry name" value="P-loop_NTPase"/>
</dbReference>
<evidence type="ECO:0000256" key="3">
    <source>
        <dbReference type="ARBA" id="ARBA00022741"/>
    </source>
</evidence>
<comment type="caution">
    <text evidence="10">The sequence shown here is derived from an EMBL/GenBank/DDBJ whole genome shotgun (WGS) entry which is preliminary data.</text>
</comment>
<keyword evidence="6 7" id="KW-0472">Membrane</keyword>
<feature type="transmembrane region" description="Helical" evidence="7">
    <location>
        <begin position="99"/>
        <end position="118"/>
    </location>
</feature>
<keyword evidence="5 7" id="KW-1133">Transmembrane helix</keyword>
<feature type="transmembrane region" description="Helical" evidence="7">
    <location>
        <begin position="449"/>
        <end position="476"/>
    </location>
</feature>
<dbReference type="InterPro" id="IPR011527">
    <property type="entry name" value="ABC1_TM_dom"/>
</dbReference>
<dbReference type="AlphaFoldDB" id="A0A8T2MJJ7"/>
<feature type="transmembrane region" description="Helical" evidence="7">
    <location>
        <begin position="582"/>
        <end position="608"/>
    </location>
</feature>
<dbReference type="InterPro" id="IPR050173">
    <property type="entry name" value="ABC_transporter_C-like"/>
</dbReference>
<keyword evidence="2 7" id="KW-0812">Transmembrane</keyword>
<proteinExistence type="predicted"/>
<gene>
    <name evidence="10" type="primary">ABCC1</name>
    <name evidence="10" type="ORF">AMEX_G2123</name>
</gene>
<dbReference type="PANTHER" id="PTHR24223">
    <property type="entry name" value="ATP-BINDING CASSETTE SUB-FAMILY C"/>
    <property type="match status" value="1"/>
</dbReference>
<keyword evidence="1" id="KW-0813">Transport</keyword>
<evidence type="ECO:0000256" key="1">
    <source>
        <dbReference type="ARBA" id="ARBA00022448"/>
    </source>
</evidence>
<evidence type="ECO:0000256" key="7">
    <source>
        <dbReference type="SAM" id="Phobius"/>
    </source>
</evidence>
<evidence type="ECO:0000313" key="10">
    <source>
        <dbReference type="EMBL" id="KAG9283364.1"/>
    </source>
</evidence>
<dbReference type="InterPro" id="IPR036640">
    <property type="entry name" value="ABC1_TM_sf"/>
</dbReference>
<feature type="transmembrane region" description="Helical" evidence="7">
    <location>
        <begin position="497"/>
        <end position="516"/>
    </location>
</feature>
<dbReference type="Proteomes" id="UP000752171">
    <property type="component" value="Unassembled WGS sequence"/>
</dbReference>
<accession>A0A8T2MJJ7</accession>
<evidence type="ECO:0000256" key="5">
    <source>
        <dbReference type="ARBA" id="ARBA00022989"/>
    </source>
</evidence>
<dbReference type="Pfam" id="PF00005">
    <property type="entry name" value="ABC_tran"/>
    <property type="match status" value="1"/>
</dbReference>
<dbReference type="InterPro" id="IPR017871">
    <property type="entry name" value="ABC_transporter-like_CS"/>
</dbReference>
<dbReference type="OrthoDB" id="6500128at2759"/>
<feature type="domain" description="ABC transmembrane type-1" evidence="9">
    <location>
        <begin position="497"/>
        <end position="615"/>
    </location>
</feature>
<dbReference type="EMBL" id="JAICCE010000001">
    <property type="protein sequence ID" value="KAG9283364.1"/>
    <property type="molecule type" value="Genomic_DNA"/>
</dbReference>
<protein>
    <submittedName>
        <fullName evidence="10">Multidrug resistance-associated protein 1-like isoform X1</fullName>
    </submittedName>
</protein>
<evidence type="ECO:0000259" key="9">
    <source>
        <dbReference type="PROSITE" id="PS50929"/>
    </source>
</evidence>
<dbReference type="InterPro" id="IPR003439">
    <property type="entry name" value="ABC_transporter-like_ATP-bd"/>
</dbReference>
<feature type="transmembrane region" description="Helical" evidence="7">
    <location>
        <begin position="219"/>
        <end position="245"/>
    </location>
</feature>
<evidence type="ECO:0000259" key="8">
    <source>
        <dbReference type="PROSITE" id="PS50893"/>
    </source>
</evidence>